<protein>
    <recommendedName>
        <fullName evidence="5">Secreted protein</fullName>
    </recommendedName>
</protein>
<reference evidence="3" key="1">
    <citation type="submission" date="2021-08" db="EMBL/GenBank/DDBJ databases">
        <title>WGS assembly of Ceratopteris richardii.</title>
        <authorList>
            <person name="Marchant D.B."/>
            <person name="Chen G."/>
            <person name="Jenkins J."/>
            <person name="Shu S."/>
            <person name="Leebens-Mack J."/>
            <person name="Grimwood J."/>
            <person name="Schmutz J."/>
            <person name="Soltis P."/>
            <person name="Soltis D."/>
            <person name="Chen Z.-H."/>
        </authorList>
    </citation>
    <scope>NUCLEOTIDE SEQUENCE</scope>
    <source>
        <strain evidence="3">Whitten #5841</strain>
        <tissue evidence="3">Leaf</tissue>
    </source>
</reference>
<evidence type="ECO:0000313" key="3">
    <source>
        <dbReference type="EMBL" id="KAH7351976.1"/>
    </source>
</evidence>
<accession>A0A8T2SIH7</accession>
<dbReference type="AlphaFoldDB" id="A0A8T2SIH7"/>
<feature type="region of interest" description="Disordered" evidence="1">
    <location>
        <begin position="49"/>
        <end position="90"/>
    </location>
</feature>
<feature type="region of interest" description="Disordered" evidence="1">
    <location>
        <begin position="115"/>
        <end position="134"/>
    </location>
</feature>
<evidence type="ECO:0000256" key="1">
    <source>
        <dbReference type="SAM" id="MobiDB-lite"/>
    </source>
</evidence>
<evidence type="ECO:0000256" key="2">
    <source>
        <dbReference type="SAM" id="SignalP"/>
    </source>
</evidence>
<dbReference type="EMBL" id="CM035424">
    <property type="protein sequence ID" value="KAH7351976.1"/>
    <property type="molecule type" value="Genomic_DNA"/>
</dbReference>
<keyword evidence="4" id="KW-1185">Reference proteome</keyword>
<feature type="chain" id="PRO_5035793078" description="Secreted protein" evidence="2">
    <location>
        <begin position="34"/>
        <end position="134"/>
    </location>
</feature>
<feature type="signal peptide" evidence="2">
    <location>
        <begin position="1"/>
        <end position="33"/>
    </location>
</feature>
<proteinExistence type="predicted"/>
<sequence length="134" mass="14352">MQPTRSISIVSTSSAALLLLLLTSLLMVPACCSRGGRLLSPNHADRCAEGLLQPNPEPDSALSRNRMPHHQKVISPDGPTDQIRRQPLSSCPPGISMQALLLPCNGFHTSNENSFNMLPRADPVPPSGPGMDHN</sequence>
<gene>
    <name evidence="3" type="ORF">KP509_19G023400</name>
</gene>
<comment type="caution">
    <text evidence="3">The sequence shown here is derived from an EMBL/GenBank/DDBJ whole genome shotgun (WGS) entry which is preliminary data.</text>
</comment>
<evidence type="ECO:0008006" key="5">
    <source>
        <dbReference type="Google" id="ProtNLM"/>
    </source>
</evidence>
<dbReference type="Proteomes" id="UP000825935">
    <property type="component" value="Chromosome 19"/>
</dbReference>
<keyword evidence="2" id="KW-0732">Signal</keyword>
<organism evidence="3 4">
    <name type="scientific">Ceratopteris richardii</name>
    <name type="common">Triangle waterfern</name>
    <dbReference type="NCBI Taxonomy" id="49495"/>
    <lineage>
        <taxon>Eukaryota</taxon>
        <taxon>Viridiplantae</taxon>
        <taxon>Streptophyta</taxon>
        <taxon>Embryophyta</taxon>
        <taxon>Tracheophyta</taxon>
        <taxon>Polypodiopsida</taxon>
        <taxon>Polypodiidae</taxon>
        <taxon>Polypodiales</taxon>
        <taxon>Pteridineae</taxon>
        <taxon>Pteridaceae</taxon>
        <taxon>Parkerioideae</taxon>
        <taxon>Ceratopteris</taxon>
    </lineage>
</organism>
<name>A0A8T2SIH7_CERRI</name>
<evidence type="ECO:0000313" key="4">
    <source>
        <dbReference type="Proteomes" id="UP000825935"/>
    </source>
</evidence>